<feature type="domain" description="LIM zinc-binding" evidence="5">
    <location>
        <begin position="20"/>
        <end position="82"/>
    </location>
</feature>
<dbReference type="SMART" id="SM00132">
    <property type="entry name" value="LIM"/>
    <property type="match status" value="3"/>
</dbReference>
<dbReference type="PROSITE" id="PS50023">
    <property type="entry name" value="LIM_DOMAIN_2"/>
    <property type="match status" value="2"/>
</dbReference>
<evidence type="ECO:0000256" key="1">
    <source>
        <dbReference type="ARBA" id="ARBA00022723"/>
    </source>
</evidence>
<evidence type="ECO:0000313" key="6">
    <source>
        <dbReference type="EMBL" id="VDO76636.1"/>
    </source>
</evidence>
<accession>A0A3P7XQB8</accession>
<dbReference type="GO" id="GO:0005911">
    <property type="term" value="C:cell-cell junction"/>
    <property type="evidence" value="ECO:0007669"/>
    <property type="project" value="TreeGrafter"/>
</dbReference>
<dbReference type="PANTHER" id="PTHR24210:SF7">
    <property type="entry name" value="LIM DOMAIN-CONTAINING PROTEIN PIN-2"/>
    <property type="match status" value="1"/>
</dbReference>
<gene>
    <name evidence="6" type="ORF">HPBE_LOCUS8512</name>
</gene>
<dbReference type="GO" id="GO:2001046">
    <property type="term" value="P:positive regulation of integrin-mediated signaling pathway"/>
    <property type="evidence" value="ECO:0007669"/>
    <property type="project" value="TreeGrafter"/>
</dbReference>
<protein>
    <submittedName>
        <fullName evidence="8">LIM domain protein</fullName>
    </submittedName>
</protein>
<dbReference type="GO" id="GO:1900026">
    <property type="term" value="P:positive regulation of substrate adhesion-dependent cell spreading"/>
    <property type="evidence" value="ECO:0007669"/>
    <property type="project" value="TreeGrafter"/>
</dbReference>
<dbReference type="GO" id="GO:0005925">
    <property type="term" value="C:focal adhesion"/>
    <property type="evidence" value="ECO:0007669"/>
    <property type="project" value="TreeGrafter"/>
</dbReference>
<dbReference type="GO" id="GO:0005737">
    <property type="term" value="C:cytoplasm"/>
    <property type="evidence" value="ECO:0007669"/>
    <property type="project" value="TreeGrafter"/>
</dbReference>
<dbReference type="GO" id="GO:0046872">
    <property type="term" value="F:metal ion binding"/>
    <property type="evidence" value="ECO:0007669"/>
    <property type="project" value="UniProtKB-KW"/>
</dbReference>
<sequence>MLVCLRSAANAIAELESATRSCNRCHQPFELDETYVVLEGTSWHQDCFRCAQCLLELSLGEDFFEVDGRFYCKHDFEVLYAPICTKCSRQLIVPEDMLRINNDFFHAYHFHCSACRLVSTPVSPLTSEARQLEKQWYCQRCFDLRCETCAGCHKAIDKLREKSAVALGKAFHAEHFRCVKCDVAFMGRQHYEHSGKAYCEEDFIKMMLKWSEKVAVTWGHICALRWVRQNFPSEFQNSLRSRLRDVWARVTVQQANFVEPGLFLAQLVGQSLQLGRPRQ</sequence>
<reference evidence="6 7" key="1">
    <citation type="submission" date="2018-11" db="EMBL/GenBank/DDBJ databases">
        <authorList>
            <consortium name="Pathogen Informatics"/>
        </authorList>
    </citation>
    <scope>NUCLEOTIDE SEQUENCE [LARGE SCALE GENOMIC DNA]</scope>
</reference>
<dbReference type="EMBL" id="UZAH01026170">
    <property type="protein sequence ID" value="VDO76636.1"/>
    <property type="molecule type" value="Genomic_DNA"/>
</dbReference>
<keyword evidence="1 4" id="KW-0479">Metal-binding</keyword>
<keyword evidence="3 4" id="KW-0440">LIM domain</keyword>
<dbReference type="Pfam" id="PF00412">
    <property type="entry name" value="LIM"/>
    <property type="match status" value="3"/>
</dbReference>
<dbReference type="PANTHER" id="PTHR24210">
    <property type="entry name" value="LIM DOMAIN-CONTAINING PROTEIN"/>
    <property type="match status" value="1"/>
</dbReference>
<evidence type="ECO:0000256" key="3">
    <source>
        <dbReference type="ARBA" id="ARBA00023038"/>
    </source>
</evidence>
<dbReference type="InterPro" id="IPR001781">
    <property type="entry name" value="Znf_LIM"/>
</dbReference>
<dbReference type="GO" id="GO:0045216">
    <property type="term" value="P:cell-cell junction organization"/>
    <property type="evidence" value="ECO:0007669"/>
    <property type="project" value="TreeGrafter"/>
</dbReference>
<evidence type="ECO:0000259" key="5">
    <source>
        <dbReference type="PROSITE" id="PS50023"/>
    </source>
</evidence>
<evidence type="ECO:0000313" key="8">
    <source>
        <dbReference type="WBParaSite" id="HPBE_0000851101-mRNA-1"/>
    </source>
</evidence>
<keyword evidence="2 4" id="KW-0862">Zinc</keyword>
<dbReference type="GO" id="GO:0098609">
    <property type="term" value="P:cell-cell adhesion"/>
    <property type="evidence" value="ECO:0007669"/>
    <property type="project" value="TreeGrafter"/>
</dbReference>
<dbReference type="WBParaSite" id="HPBE_0000851101-mRNA-1">
    <property type="protein sequence ID" value="HPBE_0000851101-mRNA-1"/>
    <property type="gene ID" value="HPBE_0000851101"/>
</dbReference>
<name>A0A3P7XQB8_HELPZ</name>
<evidence type="ECO:0000256" key="2">
    <source>
        <dbReference type="ARBA" id="ARBA00022833"/>
    </source>
</evidence>
<reference evidence="8" key="2">
    <citation type="submission" date="2019-09" db="UniProtKB">
        <authorList>
            <consortium name="WormBaseParasite"/>
        </authorList>
    </citation>
    <scope>IDENTIFICATION</scope>
</reference>
<evidence type="ECO:0000313" key="7">
    <source>
        <dbReference type="Proteomes" id="UP000050761"/>
    </source>
</evidence>
<dbReference type="AlphaFoldDB" id="A0A3P7XQB8"/>
<dbReference type="OrthoDB" id="20689at2759"/>
<dbReference type="SUPFAM" id="SSF57716">
    <property type="entry name" value="Glucocorticoid receptor-like (DNA-binding domain)"/>
    <property type="match status" value="3"/>
</dbReference>
<proteinExistence type="predicted"/>
<dbReference type="Gene3D" id="2.10.110.10">
    <property type="entry name" value="Cysteine Rich Protein"/>
    <property type="match status" value="3"/>
</dbReference>
<keyword evidence="7" id="KW-1185">Reference proteome</keyword>
<dbReference type="InterPro" id="IPR017351">
    <property type="entry name" value="PINCH-1-4-like"/>
</dbReference>
<organism evidence="6">
    <name type="scientific">Heligmosomoides polygyrus</name>
    <name type="common">Parasitic roundworm</name>
    <dbReference type="NCBI Taxonomy" id="6339"/>
    <lineage>
        <taxon>Eukaryota</taxon>
        <taxon>Metazoa</taxon>
        <taxon>Ecdysozoa</taxon>
        <taxon>Nematoda</taxon>
        <taxon>Chromadorea</taxon>
        <taxon>Rhabditida</taxon>
        <taxon>Rhabditina</taxon>
        <taxon>Rhabditomorpha</taxon>
        <taxon>Strongyloidea</taxon>
        <taxon>Heligmosomidae</taxon>
        <taxon>Heligmosomoides</taxon>
    </lineage>
</organism>
<evidence type="ECO:0000256" key="4">
    <source>
        <dbReference type="PROSITE-ProRule" id="PRU00125"/>
    </source>
</evidence>
<dbReference type="PROSITE" id="PS00478">
    <property type="entry name" value="LIM_DOMAIN_1"/>
    <property type="match status" value="1"/>
</dbReference>
<dbReference type="Proteomes" id="UP000050761">
    <property type="component" value="Unassembled WGS sequence"/>
</dbReference>
<feature type="domain" description="LIM zinc-binding" evidence="5">
    <location>
        <begin position="147"/>
        <end position="209"/>
    </location>
</feature>